<reference evidence="8" key="1">
    <citation type="journal article" date="2021" name="PeerJ">
        <title>Extensive microbial diversity within the chicken gut microbiome revealed by metagenomics and culture.</title>
        <authorList>
            <person name="Gilroy R."/>
            <person name="Ravi A."/>
            <person name="Getino M."/>
            <person name="Pursley I."/>
            <person name="Horton D.L."/>
            <person name="Alikhan N.F."/>
            <person name="Baker D."/>
            <person name="Gharbi K."/>
            <person name="Hall N."/>
            <person name="Watson M."/>
            <person name="Adriaenssens E.M."/>
            <person name="Foster-Nyarko E."/>
            <person name="Jarju S."/>
            <person name="Secka A."/>
            <person name="Antonio M."/>
            <person name="Oren A."/>
            <person name="Chaudhuri R.R."/>
            <person name="La Ragione R."/>
            <person name="Hildebrand F."/>
            <person name="Pallen M.J."/>
        </authorList>
    </citation>
    <scope>NUCLEOTIDE SEQUENCE</scope>
    <source>
        <strain evidence="8">ChiGjej1B1-18357</strain>
    </source>
</reference>
<dbReference type="EMBL" id="DYXM01000120">
    <property type="protein sequence ID" value="HJE90655.1"/>
    <property type="molecule type" value="Genomic_DNA"/>
</dbReference>
<dbReference type="GO" id="GO:0022857">
    <property type="term" value="F:transmembrane transporter activity"/>
    <property type="evidence" value="ECO:0007669"/>
    <property type="project" value="InterPro"/>
</dbReference>
<protein>
    <submittedName>
        <fullName evidence="8">MFS transporter</fullName>
    </submittedName>
</protein>
<feature type="transmembrane region" description="Helical" evidence="6">
    <location>
        <begin position="49"/>
        <end position="70"/>
    </location>
</feature>
<feature type="transmembrane region" description="Helical" evidence="6">
    <location>
        <begin position="12"/>
        <end position="29"/>
    </location>
</feature>
<evidence type="ECO:0000256" key="3">
    <source>
        <dbReference type="ARBA" id="ARBA00022692"/>
    </source>
</evidence>
<dbReference type="SUPFAM" id="SSF103473">
    <property type="entry name" value="MFS general substrate transporter"/>
    <property type="match status" value="1"/>
</dbReference>
<reference evidence="8" key="2">
    <citation type="submission" date="2021-09" db="EMBL/GenBank/DDBJ databases">
        <authorList>
            <person name="Gilroy R."/>
        </authorList>
    </citation>
    <scope>NUCLEOTIDE SEQUENCE</scope>
    <source>
        <strain evidence="8">ChiGjej1B1-18357</strain>
    </source>
</reference>
<evidence type="ECO:0000256" key="2">
    <source>
        <dbReference type="ARBA" id="ARBA00022448"/>
    </source>
</evidence>
<name>A0A921F3B1_9ACTN</name>
<keyword evidence="4 6" id="KW-1133">Transmembrane helix</keyword>
<dbReference type="RefSeq" id="WP_303911889.1">
    <property type="nucleotide sequence ID" value="NZ_DYXM01000120.1"/>
</dbReference>
<keyword evidence="3 6" id="KW-0812">Transmembrane</keyword>
<dbReference type="InterPro" id="IPR036259">
    <property type="entry name" value="MFS_trans_sf"/>
</dbReference>
<gene>
    <name evidence="8" type="ORF">K8V11_06570</name>
</gene>
<dbReference type="PANTHER" id="PTHR42718:SF9">
    <property type="entry name" value="MAJOR FACILITATOR SUPERFAMILY MULTIDRUG TRANSPORTER MFSC"/>
    <property type="match status" value="1"/>
</dbReference>
<keyword evidence="5 6" id="KW-0472">Membrane</keyword>
<evidence type="ECO:0000256" key="6">
    <source>
        <dbReference type="SAM" id="Phobius"/>
    </source>
</evidence>
<dbReference type="InterPro" id="IPR020846">
    <property type="entry name" value="MFS_dom"/>
</dbReference>
<feature type="transmembrane region" description="Helical" evidence="6">
    <location>
        <begin position="107"/>
        <end position="129"/>
    </location>
</feature>
<evidence type="ECO:0000259" key="7">
    <source>
        <dbReference type="PROSITE" id="PS50850"/>
    </source>
</evidence>
<dbReference type="AlphaFoldDB" id="A0A921F3B1"/>
<organism evidence="8 9">
    <name type="scientific">Dietzia timorensis</name>
    <dbReference type="NCBI Taxonomy" id="499555"/>
    <lineage>
        <taxon>Bacteria</taxon>
        <taxon>Bacillati</taxon>
        <taxon>Actinomycetota</taxon>
        <taxon>Actinomycetes</taxon>
        <taxon>Mycobacteriales</taxon>
        <taxon>Dietziaceae</taxon>
        <taxon>Dietzia</taxon>
    </lineage>
</organism>
<evidence type="ECO:0000313" key="9">
    <source>
        <dbReference type="Proteomes" id="UP000776650"/>
    </source>
</evidence>
<dbReference type="GO" id="GO:0005886">
    <property type="term" value="C:plasma membrane"/>
    <property type="evidence" value="ECO:0007669"/>
    <property type="project" value="UniProtKB-SubCell"/>
</dbReference>
<dbReference type="Proteomes" id="UP000776650">
    <property type="component" value="Unassembled WGS sequence"/>
</dbReference>
<evidence type="ECO:0000256" key="4">
    <source>
        <dbReference type="ARBA" id="ARBA00022989"/>
    </source>
</evidence>
<feature type="domain" description="Major facilitator superfamily (MFS) profile" evidence="7">
    <location>
        <begin position="16"/>
        <end position="134"/>
    </location>
</feature>
<evidence type="ECO:0000313" key="8">
    <source>
        <dbReference type="EMBL" id="HJE90655.1"/>
    </source>
</evidence>
<keyword evidence="2" id="KW-0813">Transport</keyword>
<evidence type="ECO:0000256" key="1">
    <source>
        <dbReference type="ARBA" id="ARBA00004651"/>
    </source>
</evidence>
<comment type="subcellular location">
    <subcellularLocation>
        <location evidence="1">Cell membrane</location>
        <topology evidence="1">Multi-pass membrane protein</topology>
    </subcellularLocation>
</comment>
<feature type="transmembrane region" description="Helical" evidence="6">
    <location>
        <begin position="82"/>
        <end position="101"/>
    </location>
</feature>
<dbReference type="PANTHER" id="PTHR42718">
    <property type="entry name" value="MAJOR FACILITATOR SUPERFAMILY MULTIDRUG TRANSPORTER MFSC"/>
    <property type="match status" value="1"/>
</dbReference>
<accession>A0A921F3B1</accession>
<feature type="non-terminal residue" evidence="8">
    <location>
        <position position="134"/>
    </location>
</feature>
<sequence length="134" mass="14123">MPRPSPHPHEVRAWIIWIVGVAAYVLAVMNRTSLAAVGVDAADRFSADAATLSMFAVVQLAVYGGMQIPVGMVLDRWGARPIITIGMFLMAAGQLAMAFSPSVGVAIFARVLIGAGDAAVFPSVLRLVATWFPA</sequence>
<evidence type="ECO:0000256" key="5">
    <source>
        <dbReference type="ARBA" id="ARBA00023136"/>
    </source>
</evidence>
<dbReference type="Gene3D" id="1.20.1250.20">
    <property type="entry name" value="MFS general substrate transporter like domains"/>
    <property type="match status" value="1"/>
</dbReference>
<proteinExistence type="predicted"/>
<comment type="caution">
    <text evidence="8">The sequence shown here is derived from an EMBL/GenBank/DDBJ whole genome shotgun (WGS) entry which is preliminary data.</text>
</comment>
<dbReference type="InterPro" id="IPR011701">
    <property type="entry name" value="MFS"/>
</dbReference>
<dbReference type="PROSITE" id="PS50850">
    <property type="entry name" value="MFS"/>
    <property type="match status" value="1"/>
</dbReference>
<dbReference type="Pfam" id="PF07690">
    <property type="entry name" value="MFS_1"/>
    <property type="match status" value="1"/>
</dbReference>